<dbReference type="InterPro" id="IPR039420">
    <property type="entry name" value="WalR-like"/>
</dbReference>
<comment type="caution">
    <text evidence="10">The sequence shown here is derived from an EMBL/GenBank/DDBJ whole genome shotgun (WGS) entry which is preliminary data.</text>
</comment>
<organism evidence="10 11">
    <name type="scientific">Luteolibacter rhizosphaerae</name>
    <dbReference type="NCBI Taxonomy" id="2989719"/>
    <lineage>
        <taxon>Bacteria</taxon>
        <taxon>Pseudomonadati</taxon>
        <taxon>Verrucomicrobiota</taxon>
        <taxon>Verrucomicrobiia</taxon>
        <taxon>Verrucomicrobiales</taxon>
        <taxon>Verrucomicrobiaceae</taxon>
        <taxon>Luteolibacter</taxon>
    </lineage>
</organism>
<feature type="modified residue" description="4-aspartylphosphate" evidence="6">
    <location>
        <position position="56"/>
    </location>
</feature>
<accession>A0ABT3GBS4</accession>
<evidence type="ECO:0000313" key="11">
    <source>
        <dbReference type="Proteomes" id="UP001165653"/>
    </source>
</evidence>
<dbReference type="Pfam" id="PF00072">
    <property type="entry name" value="Response_reg"/>
    <property type="match status" value="1"/>
</dbReference>
<evidence type="ECO:0000256" key="4">
    <source>
        <dbReference type="ARBA" id="ARBA00023125"/>
    </source>
</evidence>
<dbReference type="Pfam" id="PF00486">
    <property type="entry name" value="Trans_reg_C"/>
    <property type="match status" value="1"/>
</dbReference>
<keyword evidence="5" id="KW-0804">Transcription</keyword>
<dbReference type="SMART" id="SM00448">
    <property type="entry name" value="REC"/>
    <property type="match status" value="1"/>
</dbReference>
<dbReference type="SUPFAM" id="SSF52172">
    <property type="entry name" value="CheY-like"/>
    <property type="match status" value="1"/>
</dbReference>
<dbReference type="Gene3D" id="3.40.50.2300">
    <property type="match status" value="1"/>
</dbReference>
<dbReference type="EMBL" id="JAPDDR010000022">
    <property type="protein sequence ID" value="MCW1916951.1"/>
    <property type="molecule type" value="Genomic_DNA"/>
</dbReference>
<dbReference type="InterPro" id="IPR001867">
    <property type="entry name" value="OmpR/PhoB-type_DNA-bd"/>
</dbReference>
<evidence type="ECO:0000259" key="9">
    <source>
        <dbReference type="PROSITE" id="PS51755"/>
    </source>
</evidence>
<sequence length="241" mass="27168">MEELPHIAVVDDHQEIRQLLVRYLGQHGYAVSEAASAQEFRNQLDAGLCPHLVVLDIMMPHEDGLSLCRHLRATSSLPVIFLTAMAEDTDRIVGLELGADDYLVKPFNPRELLARIRAVLRRSNNPQAQEDNTPKTERLRFGDKIFDLTRHEVTGSDGVAVPLSTSEFRLLCVFLEHPGKVLSRDALLELTSGREADVWDRSIDNQVSRLRRKVEEDPKNPVLIKTYWGDGYCFTGKVSPA</sequence>
<dbReference type="Gene3D" id="6.10.250.690">
    <property type="match status" value="1"/>
</dbReference>
<dbReference type="PANTHER" id="PTHR48111">
    <property type="entry name" value="REGULATOR OF RPOS"/>
    <property type="match status" value="1"/>
</dbReference>
<gene>
    <name evidence="10" type="ORF">OJ996_25405</name>
</gene>
<feature type="domain" description="OmpR/PhoB-type" evidence="9">
    <location>
        <begin position="136"/>
        <end position="236"/>
    </location>
</feature>
<dbReference type="InterPro" id="IPR011006">
    <property type="entry name" value="CheY-like_superfamily"/>
</dbReference>
<keyword evidence="4 7" id="KW-0238">DNA-binding</keyword>
<keyword evidence="3" id="KW-0805">Transcription regulation</keyword>
<feature type="domain" description="Response regulatory" evidence="8">
    <location>
        <begin position="6"/>
        <end position="120"/>
    </location>
</feature>
<evidence type="ECO:0000256" key="3">
    <source>
        <dbReference type="ARBA" id="ARBA00023015"/>
    </source>
</evidence>
<dbReference type="Proteomes" id="UP001165653">
    <property type="component" value="Unassembled WGS sequence"/>
</dbReference>
<name>A0ABT3GBS4_9BACT</name>
<dbReference type="PROSITE" id="PS51755">
    <property type="entry name" value="OMPR_PHOB"/>
    <property type="match status" value="1"/>
</dbReference>
<evidence type="ECO:0000256" key="5">
    <source>
        <dbReference type="ARBA" id="ARBA00023163"/>
    </source>
</evidence>
<proteinExistence type="predicted"/>
<evidence type="ECO:0000256" key="2">
    <source>
        <dbReference type="ARBA" id="ARBA00023012"/>
    </source>
</evidence>
<dbReference type="PROSITE" id="PS50110">
    <property type="entry name" value="RESPONSE_REGULATORY"/>
    <property type="match status" value="1"/>
</dbReference>
<dbReference type="SMART" id="SM00862">
    <property type="entry name" value="Trans_reg_C"/>
    <property type="match status" value="1"/>
</dbReference>
<dbReference type="PANTHER" id="PTHR48111:SF4">
    <property type="entry name" value="DNA-BINDING DUAL TRANSCRIPTIONAL REGULATOR OMPR"/>
    <property type="match status" value="1"/>
</dbReference>
<keyword evidence="1 6" id="KW-0597">Phosphoprotein</keyword>
<dbReference type="InterPro" id="IPR001789">
    <property type="entry name" value="Sig_transdc_resp-reg_receiver"/>
</dbReference>
<evidence type="ECO:0000256" key="6">
    <source>
        <dbReference type="PROSITE-ProRule" id="PRU00169"/>
    </source>
</evidence>
<protein>
    <submittedName>
        <fullName evidence="10">Response regulator</fullName>
    </submittedName>
</protein>
<evidence type="ECO:0000259" key="8">
    <source>
        <dbReference type="PROSITE" id="PS50110"/>
    </source>
</evidence>
<feature type="DNA-binding region" description="OmpR/PhoB-type" evidence="7">
    <location>
        <begin position="136"/>
        <end position="236"/>
    </location>
</feature>
<evidence type="ECO:0000256" key="7">
    <source>
        <dbReference type="PROSITE-ProRule" id="PRU01091"/>
    </source>
</evidence>
<keyword evidence="11" id="KW-1185">Reference proteome</keyword>
<reference evidence="10" key="1">
    <citation type="submission" date="2022-10" db="EMBL/GenBank/DDBJ databases">
        <title>Luteolibacter sp. GHJ8, whole genome shotgun sequencing project.</title>
        <authorList>
            <person name="Zhao G."/>
            <person name="Shen L."/>
        </authorList>
    </citation>
    <scope>NUCLEOTIDE SEQUENCE</scope>
    <source>
        <strain evidence="10">GHJ8</strain>
    </source>
</reference>
<dbReference type="InterPro" id="IPR016032">
    <property type="entry name" value="Sig_transdc_resp-reg_C-effctor"/>
</dbReference>
<evidence type="ECO:0000256" key="1">
    <source>
        <dbReference type="ARBA" id="ARBA00022553"/>
    </source>
</evidence>
<dbReference type="CDD" id="cd00383">
    <property type="entry name" value="trans_reg_C"/>
    <property type="match status" value="1"/>
</dbReference>
<dbReference type="SUPFAM" id="SSF46894">
    <property type="entry name" value="C-terminal effector domain of the bipartite response regulators"/>
    <property type="match status" value="1"/>
</dbReference>
<dbReference type="Gene3D" id="1.10.10.10">
    <property type="entry name" value="Winged helix-like DNA-binding domain superfamily/Winged helix DNA-binding domain"/>
    <property type="match status" value="1"/>
</dbReference>
<keyword evidence="2" id="KW-0902">Two-component regulatory system</keyword>
<dbReference type="InterPro" id="IPR036388">
    <property type="entry name" value="WH-like_DNA-bd_sf"/>
</dbReference>
<evidence type="ECO:0000313" key="10">
    <source>
        <dbReference type="EMBL" id="MCW1916951.1"/>
    </source>
</evidence>
<dbReference type="RefSeq" id="WP_264516571.1">
    <property type="nucleotide sequence ID" value="NZ_JAPDDR010000022.1"/>
</dbReference>